<name>A0A9E8SPF3_9BACT</name>
<gene>
    <name evidence="2" type="ORF">ON006_12060</name>
</gene>
<dbReference type="AlphaFoldDB" id="A0A9E8SPF3"/>
<protein>
    <submittedName>
        <fullName evidence="2">GNAT family protein</fullName>
    </submittedName>
</protein>
<accession>A0A9E8SPF3</accession>
<dbReference type="Proteomes" id="UP001164653">
    <property type="component" value="Chromosome"/>
</dbReference>
<evidence type="ECO:0000313" key="3">
    <source>
        <dbReference type="Proteomes" id="UP001164653"/>
    </source>
</evidence>
<organism evidence="2 3">
    <name type="scientific">Dyadobacter pollutisoli</name>
    <dbReference type="NCBI Taxonomy" id="2910158"/>
    <lineage>
        <taxon>Bacteria</taxon>
        <taxon>Pseudomonadati</taxon>
        <taxon>Bacteroidota</taxon>
        <taxon>Cytophagia</taxon>
        <taxon>Cytophagales</taxon>
        <taxon>Spirosomataceae</taxon>
        <taxon>Dyadobacter</taxon>
    </lineage>
</organism>
<dbReference type="InterPro" id="IPR016181">
    <property type="entry name" value="Acyl_CoA_acyltransferase"/>
</dbReference>
<reference evidence="2" key="1">
    <citation type="submission" date="2022-11" db="EMBL/GenBank/DDBJ databases">
        <title>Dyadobacter pollutisoli sp. nov., isolated from plastic dumped soil.</title>
        <authorList>
            <person name="Kim J.M."/>
            <person name="Kim K.R."/>
            <person name="Lee J.K."/>
            <person name="Hao L."/>
            <person name="Jeon C.O."/>
        </authorList>
    </citation>
    <scope>NUCLEOTIDE SEQUENCE</scope>
    <source>
        <strain evidence="2">U1</strain>
    </source>
</reference>
<dbReference type="SUPFAM" id="SSF55729">
    <property type="entry name" value="Acyl-CoA N-acyltransferases (Nat)"/>
    <property type="match status" value="1"/>
</dbReference>
<feature type="domain" description="N-acetyltransferase" evidence="1">
    <location>
        <begin position="13"/>
        <end position="187"/>
    </location>
</feature>
<dbReference type="InterPro" id="IPR000182">
    <property type="entry name" value="GNAT_dom"/>
</dbReference>
<keyword evidence="3" id="KW-1185">Reference proteome</keyword>
<dbReference type="PROSITE" id="PS51186">
    <property type="entry name" value="GNAT"/>
    <property type="match status" value="1"/>
</dbReference>
<dbReference type="Gene3D" id="3.40.630.30">
    <property type="match status" value="1"/>
</dbReference>
<evidence type="ECO:0000259" key="1">
    <source>
        <dbReference type="PROSITE" id="PS51186"/>
    </source>
</evidence>
<dbReference type="PANTHER" id="PTHR43792">
    <property type="entry name" value="GNAT FAMILY, PUTATIVE (AFU_ORTHOLOGUE AFUA_3G00765)-RELATED-RELATED"/>
    <property type="match status" value="1"/>
</dbReference>
<sequence length="192" mass="21943">MISVEVKIETPRLLIREYQAGDLSSIHEYASQPSVVRYETWGPNAYHDTEGFLRDAQNSRNEQPRVTFELGIERKEDGRQIGGCELDISSLDGCAAIMGYIINPLFWNNGYATEVAKALLNYGFEEHNLVVIRGTCDSKNLASQRVLEKSGFILEKVIRHHFVQKGVLRDTCQYMMVRSRYMQYKKEGQGLS</sequence>
<dbReference type="RefSeq" id="WP_244820038.1">
    <property type="nucleotide sequence ID" value="NZ_CP112998.1"/>
</dbReference>
<dbReference type="EMBL" id="CP112998">
    <property type="protein sequence ID" value="WAC14671.1"/>
    <property type="molecule type" value="Genomic_DNA"/>
</dbReference>
<dbReference type="InterPro" id="IPR051531">
    <property type="entry name" value="N-acetyltransferase"/>
</dbReference>
<proteinExistence type="predicted"/>
<dbReference type="Pfam" id="PF13302">
    <property type="entry name" value="Acetyltransf_3"/>
    <property type="match status" value="1"/>
</dbReference>
<dbReference type="GO" id="GO:0016747">
    <property type="term" value="F:acyltransferase activity, transferring groups other than amino-acyl groups"/>
    <property type="evidence" value="ECO:0007669"/>
    <property type="project" value="InterPro"/>
</dbReference>
<dbReference type="KEGG" id="dpf:ON006_12060"/>
<evidence type="ECO:0000313" key="2">
    <source>
        <dbReference type="EMBL" id="WAC14671.1"/>
    </source>
</evidence>